<evidence type="ECO:0000313" key="2">
    <source>
        <dbReference type="Proteomes" id="UP001500403"/>
    </source>
</evidence>
<dbReference type="EMBL" id="BAAAUD010000115">
    <property type="protein sequence ID" value="GAA2974728.1"/>
    <property type="molecule type" value="Genomic_DNA"/>
</dbReference>
<proteinExistence type="predicted"/>
<reference evidence="1 2" key="1">
    <citation type="journal article" date="2019" name="Int. J. Syst. Evol. Microbiol.">
        <title>The Global Catalogue of Microorganisms (GCM) 10K type strain sequencing project: providing services to taxonomists for standard genome sequencing and annotation.</title>
        <authorList>
            <consortium name="The Broad Institute Genomics Platform"/>
            <consortium name="The Broad Institute Genome Sequencing Center for Infectious Disease"/>
            <person name="Wu L."/>
            <person name="Ma J."/>
        </authorList>
    </citation>
    <scope>NUCLEOTIDE SEQUENCE [LARGE SCALE GENOMIC DNA]</scope>
    <source>
        <strain evidence="1 2">JCM 9088</strain>
    </source>
</reference>
<keyword evidence="2" id="KW-1185">Reference proteome</keyword>
<evidence type="ECO:0000313" key="1">
    <source>
        <dbReference type="EMBL" id="GAA2974728.1"/>
    </source>
</evidence>
<gene>
    <name evidence="1" type="ORF">GCM10010446_68710</name>
</gene>
<organism evidence="1 2">
    <name type="scientific">Streptomyces enissocaesilis</name>
    <dbReference type="NCBI Taxonomy" id="332589"/>
    <lineage>
        <taxon>Bacteria</taxon>
        <taxon>Bacillati</taxon>
        <taxon>Actinomycetota</taxon>
        <taxon>Actinomycetes</taxon>
        <taxon>Kitasatosporales</taxon>
        <taxon>Streptomycetaceae</taxon>
        <taxon>Streptomyces</taxon>
        <taxon>Streptomyces rochei group</taxon>
    </lineage>
</organism>
<comment type="caution">
    <text evidence="1">The sequence shown here is derived from an EMBL/GenBank/DDBJ whole genome shotgun (WGS) entry which is preliminary data.</text>
</comment>
<protein>
    <submittedName>
        <fullName evidence="1">Uncharacterized protein</fullName>
    </submittedName>
</protein>
<name>A0ABN3XQD0_9ACTN</name>
<accession>A0ABN3XQD0</accession>
<sequence>MSACGLEHARSQECANSRILGAAAGTVLRDAGVRGHSIHLGGPEQAIASRLHGRQLGLGGLGGGGTVPGGERHLPGVRLHPAGTAAGLCP</sequence>
<dbReference type="Proteomes" id="UP001500403">
    <property type="component" value="Unassembled WGS sequence"/>
</dbReference>